<dbReference type="Pfam" id="PF13843">
    <property type="entry name" value="DDE_Tnp_1_7"/>
    <property type="match status" value="1"/>
</dbReference>
<dbReference type="InterPro" id="IPR029526">
    <property type="entry name" value="PGBD"/>
</dbReference>
<feature type="domain" description="PiggyBac transposable element-derived protein" evidence="2">
    <location>
        <begin position="146"/>
        <end position="304"/>
    </location>
</feature>
<sequence length="484" mass="55715">MDVIDNWRSVKGNDLLKLAKDKATLTRMSTEGWETYPAKFPTLQDFPGLHNVEGRPTSAALDCAVSPLELFLFSWLGVERETNRYYEQQLPVRMDFRFRSQSGTNTMTMENMLANEKAVYSRIRAHKILQCIDLLLARMLCPHIRRLSDHWAITSVGAIPAGTFGRFMKRERFERIMRNLHFSDSDAARVPTDKAWKVRPIVDTLQRMFLCGYTTPPLISSDEAMVCRYNTMRQFIKDKPHRWGMKLFMTCCAQSAYCLRLEVYCGQSDQDIPEDEEPADDNSGPSATLQNMNAVLPQKKKGVYYAVILHFDPDSSTASRAERLSGGYHPDQEERPSYDAETKHIEAPEGSTSRQWCQNQSAMVWFDNTIVYMLGLARSQGQKVTIPCPTAMKAYHQYMGGVDVHDQLRLQRYSLQLSLRFRKYYKSLALGLIDMAIVNCFIIFREVCKMRGDIQPITPVLLHNCTHSFWLSALQNLLIRYVFD</sequence>
<keyword evidence="4" id="KW-1185">Reference proteome</keyword>
<dbReference type="PANTHER" id="PTHR46599:SF3">
    <property type="entry name" value="PIGGYBAC TRANSPOSABLE ELEMENT-DERIVED PROTEIN 4"/>
    <property type="match status" value="1"/>
</dbReference>
<dbReference type="STRING" id="4795.A0A225W8U2"/>
<evidence type="ECO:0000256" key="1">
    <source>
        <dbReference type="SAM" id="MobiDB-lite"/>
    </source>
</evidence>
<feature type="region of interest" description="Disordered" evidence="1">
    <location>
        <begin position="317"/>
        <end position="340"/>
    </location>
</feature>
<gene>
    <name evidence="3" type="ORF">PHMEG_00013456</name>
</gene>
<dbReference type="OrthoDB" id="104649at2759"/>
<reference evidence="4" key="1">
    <citation type="submission" date="2017-03" db="EMBL/GenBank/DDBJ databases">
        <title>Phytopthora megakarya and P. palmivora, two closely related causual agents of cacao black pod achieved similar genome size and gene model numbers by different mechanisms.</title>
        <authorList>
            <person name="Ali S."/>
            <person name="Shao J."/>
            <person name="Larry D.J."/>
            <person name="Kronmiller B."/>
            <person name="Shen D."/>
            <person name="Strem M.D."/>
            <person name="Melnick R.L."/>
            <person name="Guiltinan M.J."/>
            <person name="Tyler B.M."/>
            <person name="Meinhardt L.W."/>
            <person name="Bailey B.A."/>
        </authorList>
    </citation>
    <scope>NUCLEOTIDE SEQUENCE [LARGE SCALE GENOMIC DNA]</scope>
    <source>
        <strain evidence="4">zdho120</strain>
    </source>
</reference>
<evidence type="ECO:0000259" key="2">
    <source>
        <dbReference type="Pfam" id="PF13843"/>
    </source>
</evidence>
<evidence type="ECO:0000313" key="3">
    <source>
        <dbReference type="EMBL" id="OWZ13250.1"/>
    </source>
</evidence>
<name>A0A225W8U2_9STRA</name>
<dbReference type="Proteomes" id="UP000198211">
    <property type="component" value="Unassembled WGS sequence"/>
</dbReference>
<protein>
    <recommendedName>
        <fullName evidence="2">PiggyBac transposable element-derived protein domain-containing protein</fullName>
    </recommendedName>
</protein>
<dbReference type="EMBL" id="NBNE01001629">
    <property type="protein sequence ID" value="OWZ13250.1"/>
    <property type="molecule type" value="Genomic_DNA"/>
</dbReference>
<dbReference type="PANTHER" id="PTHR46599">
    <property type="entry name" value="PIGGYBAC TRANSPOSABLE ELEMENT-DERIVED PROTEIN 4"/>
    <property type="match status" value="1"/>
</dbReference>
<proteinExistence type="predicted"/>
<feature type="compositionally biased region" description="Basic and acidic residues" evidence="1">
    <location>
        <begin position="330"/>
        <end position="340"/>
    </location>
</feature>
<comment type="caution">
    <text evidence="3">The sequence shown here is derived from an EMBL/GenBank/DDBJ whole genome shotgun (WGS) entry which is preliminary data.</text>
</comment>
<organism evidence="3 4">
    <name type="scientific">Phytophthora megakarya</name>
    <dbReference type="NCBI Taxonomy" id="4795"/>
    <lineage>
        <taxon>Eukaryota</taxon>
        <taxon>Sar</taxon>
        <taxon>Stramenopiles</taxon>
        <taxon>Oomycota</taxon>
        <taxon>Peronosporomycetes</taxon>
        <taxon>Peronosporales</taxon>
        <taxon>Peronosporaceae</taxon>
        <taxon>Phytophthora</taxon>
    </lineage>
</organism>
<accession>A0A225W8U2</accession>
<evidence type="ECO:0000313" key="4">
    <source>
        <dbReference type="Proteomes" id="UP000198211"/>
    </source>
</evidence>
<dbReference type="AlphaFoldDB" id="A0A225W8U2"/>